<keyword evidence="5" id="KW-1185">Reference proteome</keyword>
<proteinExistence type="predicted"/>
<reference evidence="4 5" key="1">
    <citation type="submission" date="2014-04" db="EMBL/GenBank/DDBJ databases">
        <authorList>
            <consortium name="DOE Joint Genome Institute"/>
            <person name="Kuo A."/>
            <person name="Kohler A."/>
            <person name="Nagy L.G."/>
            <person name="Floudas D."/>
            <person name="Copeland A."/>
            <person name="Barry K.W."/>
            <person name="Cichocki N."/>
            <person name="Veneault-Fourrey C."/>
            <person name="LaButti K."/>
            <person name="Lindquist E.A."/>
            <person name="Lipzen A."/>
            <person name="Lundell T."/>
            <person name="Morin E."/>
            <person name="Murat C."/>
            <person name="Sun H."/>
            <person name="Tunlid A."/>
            <person name="Henrissat B."/>
            <person name="Grigoriev I.V."/>
            <person name="Hibbett D.S."/>
            <person name="Martin F."/>
            <person name="Nordberg H.P."/>
            <person name="Cantor M.N."/>
            <person name="Hua S.X."/>
        </authorList>
    </citation>
    <scope>NUCLEOTIDE SEQUENCE [LARGE SCALE GENOMIC DNA]</scope>
    <source>
        <strain evidence="4 5">LaAM-08-1</strain>
    </source>
</reference>
<dbReference type="Pfam" id="PF15902">
    <property type="entry name" value="Sortilin-Vps10"/>
    <property type="match status" value="1"/>
</dbReference>
<dbReference type="HOGENOM" id="CLU_2203230_0_0_1"/>
<sequence>FETGSTWKPFTPPSLTRRGTNKYSCQGTARSAHLSLDPNLTFSPNRSTLHIHGFTERTDPRATYSSPSIVGVLMAVGMVSKTLAPYTESIPQPRHWLHMARSPQGRVW</sequence>
<organism evidence="4 5">
    <name type="scientific">Laccaria amethystina LaAM-08-1</name>
    <dbReference type="NCBI Taxonomy" id="1095629"/>
    <lineage>
        <taxon>Eukaryota</taxon>
        <taxon>Fungi</taxon>
        <taxon>Dikarya</taxon>
        <taxon>Basidiomycota</taxon>
        <taxon>Agaricomycotina</taxon>
        <taxon>Agaricomycetes</taxon>
        <taxon>Agaricomycetidae</taxon>
        <taxon>Agaricales</taxon>
        <taxon>Agaricineae</taxon>
        <taxon>Hydnangiaceae</taxon>
        <taxon>Laccaria</taxon>
    </lineage>
</organism>
<dbReference type="STRING" id="1095629.A0A0C9WKM8"/>
<feature type="region of interest" description="Disordered" evidence="2">
    <location>
        <begin position="1"/>
        <end position="26"/>
    </location>
</feature>
<name>A0A0C9WKM8_9AGAR</name>
<dbReference type="EMBL" id="KN839593">
    <property type="protein sequence ID" value="KIJ89585.1"/>
    <property type="molecule type" value="Genomic_DNA"/>
</dbReference>
<dbReference type="Proteomes" id="UP000054477">
    <property type="component" value="Unassembled WGS sequence"/>
</dbReference>
<gene>
    <name evidence="4" type="ORF">K443DRAFT_117783</name>
</gene>
<dbReference type="OrthoDB" id="443634at2759"/>
<evidence type="ECO:0000313" key="4">
    <source>
        <dbReference type="EMBL" id="KIJ89585.1"/>
    </source>
</evidence>
<evidence type="ECO:0000313" key="5">
    <source>
        <dbReference type="Proteomes" id="UP000054477"/>
    </source>
</evidence>
<evidence type="ECO:0000256" key="2">
    <source>
        <dbReference type="SAM" id="MobiDB-lite"/>
    </source>
</evidence>
<accession>A0A0C9WKM8</accession>
<feature type="domain" description="Sortilin N-terminal" evidence="3">
    <location>
        <begin position="1"/>
        <end position="88"/>
    </location>
</feature>
<dbReference type="InterPro" id="IPR031778">
    <property type="entry name" value="Sortilin_N"/>
</dbReference>
<keyword evidence="1" id="KW-0677">Repeat</keyword>
<evidence type="ECO:0000259" key="3">
    <source>
        <dbReference type="Pfam" id="PF15902"/>
    </source>
</evidence>
<feature type="non-terminal residue" evidence="4">
    <location>
        <position position="1"/>
    </location>
</feature>
<evidence type="ECO:0000256" key="1">
    <source>
        <dbReference type="ARBA" id="ARBA00022737"/>
    </source>
</evidence>
<protein>
    <recommendedName>
        <fullName evidence="3">Sortilin N-terminal domain-containing protein</fullName>
    </recommendedName>
</protein>
<reference evidence="5" key="2">
    <citation type="submission" date="2015-01" db="EMBL/GenBank/DDBJ databases">
        <title>Evolutionary Origins and Diversification of the Mycorrhizal Mutualists.</title>
        <authorList>
            <consortium name="DOE Joint Genome Institute"/>
            <consortium name="Mycorrhizal Genomics Consortium"/>
            <person name="Kohler A."/>
            <person name="Kuo A."/>
            <person name="Nagy L.G."/>
            <person name="Floudas D."/>
            <person name="Copeland A."/>
            <person name="Barry K.W."/>
            <person name="Cichocki N."/>
            <person name="Veneault-Fourrey C."/>
            <person name="LaButti K."/>
            <person name="Lindquist E.A."/>
            <person name="Lipzen A."/>
            <person name="Lundell T."/>
            <person name="Morin E."/>
            <person name="Murat C."/>
            <person name="Riley R."/>
            <person name="Ohm R."/>
            <person name="Sun H."/>
            <person name="Tunlid A."/>
            <person name="Henrissat B."/>
            <person name="Grigoriev I.V."/>
            <person name="Hibbett D.S."/>
            <person name="Martin F."/>
        </authorList>
    </citation>
    <scope>NUCLEOTIDE SEQUENCE [LARGE SCALE GENOMIC DNA]</scope>
    <source>
        <strain evidence="5">LaAM-08-1</strain>
    </source>
</reference>
<dbReference type="AlphaFoldDB" id="A0A0C9WKM8"/>